<dbReference type="InterPro" id="IPR046335">
    <property type="entry name" value="LacI/GalR-like_sensor"/>
</dbReference>
<proteinExistence type="predicted"/>
<keyword evidence="2" id="KW-0238">DNA-binding</keyword>
<dbReference type="InterPro" id="IPR000843">
    <property type="entry name" value="HTH_LacI"/>
</dbReference>
<evidence type="ECO:0000256" key="4">
    <source>
        <dbReference type="SAM" id="MobiDB-lite"/>
    </source>
</evidence>
<dbReference type="KEGG" id="mik:FOE78_08740"/>
<dbReference type="PROSITE" id="PS00356">
    <property type="entry name" value="HTH_LACI_1"/>
    <property type="match status" value="1"/>
</dbReference>
<dbReference type="PANTHER" id="PTHR30146:SF155">
    <property type="entry name" value="ALANINE RACEMASE"/>
    <property type="match status" value="1"/>
</dbReference>
<accession>A0A516PXS7</accession>
<keyword evidence="3" id="KW-0804">Transcription</keyword>
<keyword evidence="1" id="KW-0805">Transcription regulation</keyword>
<dbReference type="GO" id="GO:0003700">
    <property type="term" value="F:DNA-binding transcription factor activity"/>
    <property type="evidence" value="ECO:0007669"/>
    <property type="project" value="TreeGrafter"/>
</dbReference>
<dbReference type="SMART" id="SM00354">
    <property type="entry name" value="HTH_LACI"/>
    <property type="match status" value="1"/>
</dbReference>
<dbReference type="InterPro" id="IPR028082">
    <property type="entry name" value="Peripla_BP_I"/>
</dbReference>
<evidence type="ECO:0000259" key="5">
    <source>
        <dbReference type="PROSITE" id="PS50932"/>
    </source>
</evidence>
<evidence type="ECO:0000313" key="6">
    <source>
        <dbReference type="EMBL" id="QDP95974.1"/>
    </source>
</evidence>
<sequence>MVSAGKTENRSVTEQRPTPVGRPSSRSRTPVADQTRKRRPRQQRRATIVDVARASGVSLSAASYALNGKPGVSEATRALVVRTAEQLGWVPSHTARALQGQRTRVVGLVFAVDGPAQRSLSDYMMRFVNGINTELAADDRAMLVTTVDSAESELEVYRSWASQRRVDGFVITNVRRDDARLDLVQKLEIPAVIAGDVRGHSPVPSVWTDDAAAMTMTLDHLLSKGHRRIVRFSDNPHYLHAEQRAAAFEDYLAEHGLRADGNLTAAPNRVETTAQLRVLLAEPDPPTALICDSADRACQTLLALKDLGRPVPEDLALVVWDDAPVCEITTPTLTAVARDAFDYGAAVARQLVAQLSGTAAGDCQGIVSELIVRESS</sequence>
<dbReference type="GO" id="GO:0000976">
    <property type="term" value="F:transcription cis-regulatory region binding"/>
    <property type="evidence" value="ECO:0007669"/>
    <property type="project" value="TreeGrafter"/>
</dbReference>
<organism evidence="6 7">
    <name type="scientific">Microlunatus elymi</name>
    <dbReference type="NCBI Taxonomy" id="2596828"/>
    <lineage>
        <taxon>Bacteria</taxon>
        <taxon>Bacillati</taxon>
        <taxon>Actinomycetota</taxon>
        <taxon>Actinomycetes</taxon>
        <taxon>Propionibacteriales</taxon>
        <taxon>Propionibacteriaceae</taxon>
        <taxon>Microlunatus</taxon>
    </lineage>
</organism>
<feature type="domain" description="HTH lacI-type" evidence="5">
    <location>
        <begin position="46"/>
        <end position="100"/>
    </location>
</feature>
<dbReference type="Pfam" id="PF13377">
    <property type="entry name" value="Peripla_BP_3"/>
    <property type="match status" value="1"/>
</dbReference>
<dbReference type="CDD" id="cd01392">
    <property type="entry name" value="HTH_LacI"/>
    <property type="match status" value="1"/>
</dbReference>
<evidence type="ECO:0000256" key="3">
    <source>
        <dbReference type="ARBA" id="ARBA00023163"/>
    </source>
</evidence>
<dbReference type="Gene3D" id="1.10.260.40">
    <property type="entry name" value="lambda repressor-like DNA-binding domains"/>
    <property type="match status" value="1"/>
</dbReference>
<gene>
    <name evidence="6" type="ORF">FOE78_08740</name>
</gene>
<dbReference type="Gene3D" id="3.40.50.2300">
    <property type="match status" value="2"/>
</dbReference>
<dbReference type="Pfam" id="PF00356">
    <property type="entry name" value="LacI"/>
    <property type="match status" value="1"/>
</dbReference>
<evidence type="ECO:0000256" key="2">
    <source>
        <dbReference type="ARBA" id="ARBA00023125"/>
    </source>
</evidence>
<dbReference type="SUPFAM" id="SSF53822">
    <property type="entry name" value="Periplasmic binding protein-like I"/>
    <property type="match status" value="1"/>
</dbReference>
<name>A0A516PXS7_9ACTN</name>
<reference evidence="6 7" key="1">
    <citation type="submission" date="2019-07" db="EMBL/GenBank/DDBJ databases">
        <title>Microlunatus dokdonensis sp. nov. isolated from the rhizospheric soil of the wild plant Elymus tsukushiensis.</title>
        <authorList>
            <person name="Ghim S.-Y."/>
            <person name="Hwang Y.-J."/>
            <person name="Son J.-S."/>
            <person name="Shin J.-H."/>
        </authorList>
    </citation>
    <scope>NUCLEOTIDE SEQUENCE [LARGE SCALE GENOMIC DNA]</scope>
    <source>
        <strain evidence="6 7">KUDC0627</strain>
    </source>
</reference>
<dbReference type="OrthoDB" id="189006at2"/>
<evidence type="ECO:0000256" key="1">
    <source>
        <dbReference type="ARBA" id="ARBA00023015"/>
    </source>
</evidence>
<dbReference type="PROSITE" id="PS50932">
    <property type="entry name" value="HTH_LACI_2"/>
    <property type="match status" value="1"/>
</dbReference>
<dbReference type="SUPFAM" id="SSF47413">
    <property type="entry name" value="lambda repressor-like DNA-binding domains"/>
    <property type="match status" value="1"/>
</dbReference>
<dbReference type="EMBL" id="CP041692">
    <property type="protein sequence ID" value="QDP95974.1"/>
    <property type="molecule type" value="Genomic_DNA"/>
</dbReference>
<dbReference type="CDD" id="cd06267">
    <property type="entry name" value="PBP1_LacI_sugar_binding-like"/>
    <property type="match status" value="1"/>
</dbReference>
<dbReference type="InterPro" id="IPR010982">
    <property type="entry name" value="Lambda_DNA-bd_dom_sf"/>
</dbReference>
<dbReference type="Proteomes" id="UP000319263">
    <property type="component" value="Chromosome"/>
</dbReference>
<dbReference type="AlphaFoldDB" id="A0A516PXS7"/>
<protein>
    <submittedName>
        <fullName evidence="6">LacI family transcriptional regulator</fullName>
    </submittedName>
</protein>
<feature type="region of interest" description="Disordered" evidence="4">
    <location>
        <begin position="1"/>
        <end position="47"/>
    </location>
</feature>
<dbReference type="PANTHER" id="PTHR30146">
    <property type="entry name" value="LACI-RELATED TRANSCRIPTIONAL REPRESSOR"/>
    <property type="match status" value="1"/>
</dbReference>
<evidence type="ECO:0000313" key="7">
    <source>
        <dbReference type="Proteomes" id="UP000319263"/>
    </source>
</evidence>
<keyword evidence="7" id="KW-1185">Reference proteome</keyword>